<sequence length="451" mass="53362">MNFIDSVFKFFPDRFFQFSELNCRRNFKPVIYTSIIILTFTLCSCSNRVTFLLKTPFIGEKIEYNINDKSFCFGYKTENHILICPGNHIIVNNCIICTKFDNDASHILLKKYIISYPDDFPLISKFIEQSIEEKDGDDVVITLEYYYFDDFLYILNLLKNPDNIIGSIEVMNIAFILKFLMKFEIKYCKYLNSFLKSLSVYLFLHYMSSDKPSRTDFSIIINGESNTGSIVIFIQKFLNLFYVNFERLNYFFSNKNSYFPDLKKGTMENFFSEKSRIMISPLNIAIFKYFLEEKILYNFLNLLFNAIKVRKLSFNCLTTKLNWNQTKFTNLIPFSCIEIEISMYYLDNSFIKYIYPLLSRFTTKKFKISVTEICLKTFEIIKILHNLQILCISYDSNTQSDRILKNIFQLPSYMPTTHISLTLSDSVLKDLYSFPSLLDNIKLRTFSFHLK</sequence>
<proteinExistence type="predicted"/>
<dbReference type="Proteomes" id="UP000292282">
    <property type="component" value="Unassembled WGS sequence"/>
</dbReference>
<dbReference type="AlphaFoldDB" id="A0A4Q9M2F2"/>
<feature type="non-terminal residue" evidence="1">
    <location>
        <position position="451"/>
    </location>
</feature>
<evidence type="ECO:0000313" key="1">
    <source>
        <dbReference type="EMBL" id="TBU20889.1"/>
    </source>
</evidence>
<evidence type="ECO:0000313" key="2">
    <source>
        <dbReference type="Proteomes" id="UP000292282"/>
    </source>
</evidence>
<dbReference type="VEuPathDB" id="MicrosporidiaDB:CWI38_0012p0050"/>
<gene>
    <name evidence="1" type="ORF">CWI38_0012p0050</name>
</gene>
<dbReference type="EMBL" id="PITK01000012">
    <property type="protein sequence ID" value="TBU20889.1"/>
    <property type="molecule type" value="Genomic_DNA"/>
</dbReference>
<protein>
    <submittedName>
        <fullName evidence="1">Uncharacterized protein</fullName>
    </submittedName>
</protein>
<accession>A0A4Q9M2F2</accession>
<keyword evidence="2" id="KW-1185">Reference proteome</keyword>
<reference evidence="1 2" key="1">
    <citation type="submission" date="2017-12" db="EMBL/GenBank/DDBJ databases">
        <authorList>
            <person name="Pombert J.-F."/>
            <person name="Haag K.L."/>
            <person name="Ebert D."/>
        </authorList>
    </citation>
    <scope>NUCLEOTIDE SEQUENCE [LARGE SCALE GENOMIC DNA]</scope>
    <source>
        <strain evidence="1">IL-G-3</strain>
    </source>
</reference>
<comment type="caution">
    <text evidence="1">The sequence shown here is derived from an EMBL/GenBank/DDBJ whole genome shotgun (WGS) entry which is preliminary data.</text>
</comment>
<organism evidence="1 2">
    <name type="scientific">Hamiltosporidium tvaerminnensis</name>
    <dbReference type="NCBI Taxonomy" id="1176355"/>
    <lineage>
        <taxon>Eukaryota</taxon>
        <taxon>Fungi</taxon>
        <taxon>Fungi incertae sedis</taxon>
        <taxon>Microsporidia</taxon>
        <taxon>Dubosqiidae</taxon>
        <taxon>Hamiltosporidium</taxon>
    </lineage>
</organism>
<name>A0A4Q9M2F2_9MICR</name>